<organism evidence="1 2">
    <name type="scientific">Dentiscutata heterogama</name>
    <dbReference type="NCBI Taxonomy" id="1316150"/>
    <lineage>
        <taxon>Eukaryota</taxon>
        <taxon>Fungi</taxon>
        <taxon>Fungi incertae sedis</taxon>
        <taxon>Mucoromycota</taxon>
        <taxon>Glomeromycotina</taxon>
        <taxon>Glomeromycetes</taxon>
        <taxon>Diversisporales</taxon>
        <taxon>Gigasporaceae</taxon>
        <taxon>Dentiscutata</taxon>
    </lineage>
</organism>
<feature type="non-terminal residue" evidence="1">
    <location>
        <position position="1"/>
    </location>
</feature>
<evidence type="ECO:0000313" key="2">
    <source>
        <dbReference type="Proteomes" id="UP000789702"/>
    </source>
</evidence>
<accession>A0ACA9R1H1</accession>
<comment type="caution">
    <text evidence="1">The sequence shown here is derived from an EMBL/GenBank/DDBJ whole genome shotgun (WGS) entry which is preliminary data.</text>
</comment>
<evidence type="ECO:0000313" key="1">
    <source>
        <dbReference type="EMBL" id="CAG8772686.1"/>
    </source>
</evidence>
<reference evidence="1" key="1">
    <citation type="submission" date="2021-06" db="EMBL/GenBank/DDBJ databases">
        <authorList>
            <person name="Kallberg Y."/>
            <person name="Tangrot J."/>
            <person name="Rosling A."/>
        </authorList>
    </citation>
    <scope>NUCLEOTIDE SEQUENCE</scope>
    <source>
        <strain evidence="1">IL203A</strain>
    </source>
</reference>
<dbReference type="EMBL" id="CAJVPU010057823">
    <property type="protein sequence ID" value="CAG8772686.1"/>
    <property type="molecule type" value="Genomic_DNA"/>
</dbReference>
<sequence length="98" mass="11381">QTEETSFGSLPPSEEEIRENILKEIENEKAKKAAEEAERLRIEAEKKKKKDLSKEDKESLINSSKFAKFIDNSTELIEDILSERFDIMIDYSVIEDVE</sequence>
<feature type="non-terminal residue" evidence="1">
    <location>
        <position position="98"/>
    </location>
</feature>
<protein>
    <submittedName>
        <fullName evidence="1">17219_t:CDS:1</fullName>
    </submittedName>
</protein>
<gene>
    <name evidence="1" type="ORF">DHETER_LOCUS15932</name>
</gene>
<proteinExistence type="predicted"/>
<keyword evidence="2" id="KW-1185">Reference proteome</keyword>
<dbReference type="Proteomes" id="UP000789702">
    <property type="component" value="Unassembled WGS sequence"/>
</dbReference>
<name>A0ACA9R1H1_9GLOM</name>